<dbReference type="Proteomes" id="UP000001542">
    <property type="component" value="Unassembled WGS sequence"/>
</dbReference>
<dbReference type="VEuPathDB" id="TrichDB:TVAGG3_0220600"/>
<dbReference type="Gene3D" id="3.10.450.50">
    <property type="match status" value="1"/>
</dbReference>
<reference evidence="2" key="1">
    <citation type="submission" date="2006-10" db="EMBL/GenBank/DDBJ databases">
        <authorList>
            <person name="Amadeo P."/>
            <person name="Zhao Q."/>
            <person name="Wortman J."/>
            <person name="Fraser-Liggett C."/>
            <person name="Carlton J."/>
        </authorList>
    </citation>
    <scope>NUCLEOTIDE SEQUENCE</scope>
    <source>
        <strain evidence="2">G3</strain>
    </source>
</reference>
<protein>
    <submittedName>
        <fullName evidence="2">Uncharacterized protein</fullName>
    </submittedName>
</protein>
<dbReference type="InParanoid" id="A2ESL8"/>
<evidence type="ECO:0000313" key="3">
    <source>
        <dbReference type="Proteomes" id="UP000001542"/>
    </source>
</evidence>
<dbReference type="KEGG" id="tva:4762182"/>
<feature type="compositionally biased region" description="Low complexity" evidence="1">
    <location>
        <begin position="183"/>
        <end position="207"/>
    </location>
</feature>
<dbReference type="InterPro" id="IPR030217">
    <property type="entry name" value="NXF_fam"/>
</dbReference>
<dbReference type="SUPFAM" id="SSF54427">
    <property type="entry name" value="NTF2-like"/>
    <property type="match status" value="1"/>
</dbReference>
<dbReference type="OrthoDB" id="10651567at2759"/>
<dbReference type="GO" id="GO:0005634">
    <property type="term" value="C:nucleus"/>
    <property type="evidence" value="ECO:0000318"/>
    <property type="project" value="GO_Central"/>
</dbReference>
<feature type="region of interest" description="Disordered" evidence="1">
    <location>
        <begin position="183"/>
        <end position="211"/>
    </location>
</feature>
<evidence type="ECO:0000313" key="2">
    <source>
        <dbReference type="EMBL" id="EAY04327.1"/>
    </source>
</evidence>
<keyword evidence="3" id="KW-1185">Reference proteome</keyword>
<dbReference type="PANTHER" id="PTHR10662">
    <property type="entry name" value="NUCLEAR RNA EXPORT FACTOR"/>
    <property type="match status" value="1"/>
</dbReference>
<organism evidence="2 3">
    <name type="scientific">Trichomonas vaginalis (strain ATCC PRA-98 / G3)</name>
    <dbReference type="NCBI Taxonomy" id="412133"/>
    <lineage>
        <taxon>Eukaryota</taxon>
        <taxon>Metamonada</taxon>
        <taxon>Parabasalia</taxon>
        <taxon>Trichomonadida</taxon>
        <taxon>Trichomonadidae</taxon>
        <taxon>Trichomonas</taxon>
    </lineage>
</organism>
<dbReference type="GO" id="GO:0016973">
    <property type="term" value="P:poly(A)+ mRNA export from nucleus"/>
    <property type="evidence" value="ECO:0000318"/>
    <property type="project" value="GO_Central"/>
</dbReference>
<dbReference type="VEuPathDB" id="TrichDB:TVAG_069750"/>
<proteinExistence type="predicted"/>
<name>A2ESL8_TRIV3</name>
<evidence type="ECO:0000256" key="1">
    <source>
        <dbReference type="SAM" id="MobiDB-lite"/>
    </source>
</evidence>
<dbReference type="GO" id="GO:0003723">
    <property type="term" value="F:RNA binding"/>
    <property type="evidence" value="ECO:0000318"/>
    <property type="project" value="GO_Central"/>
</dbReference>
<dbReference type="InterPro" id="IPR032710">
    <property type="entry name" value="NTF2-like_dom_sf"/>
</dbReference>
<dbReference type="AlphaFoldDB" id="A2ESL8"/>
<accession>A2ESL8</accession>
<dbReference type="RefSeq" id="XP_001316550.1">
    <property type="nucleotide sequence ID" value="XM_001316515.1"/>
</dbReference>
<sequence length="427" mass="48321">MSLNSTYLLFPVYNQPEVNDVFNSSNVPIPNIEPLPPCGCFLIMPKNAQAPRNLHNVRDPNKRYFVIPVKYEERNNYLNIIKQKIDQSQDQHILDLSELKSQIPNLYAPNVGSFVLFLAANYSIQKNNTNLVQTLKFCNNGIRDSNIGMFNQIKDMFTSLQTLDLSGNSINKKVTINGVNVIQENSNSNNNNNQNQNNQNQSEQNQNYTEIPDGPFYREPVYFKPLPPPAPLTINPISSVLGAADHLTLDNFVSCSLDQNSFPTHPFIIEFLDRSWNNLNKIGLMYAEDSQFTYSIGPYLEGSPLSFYADHARNFLKPDSVDNIALGPANIVMLQNELFGTGFYAHPTSIFSTVISEYHVSTMISGGFADKSGHVFRFTRTMVIGFYQDGFKVVNDHIYIQNPSHAKLSGFNEKETEEIMKKFGKKQ</sequence>
<reference evidence="2" key="2">
    <citation type="journal article" date="2007" name="Science">
        <title>Draft genome sequence of the sexually transmitted pathogen Trichomonas vaginalis.</title>
        <authorList>
            <person name="Carlton J.M."/>
            <person name="Hirt R.P."/>
            <person name="Silva J.C."/>
            <person name="Delcher A.L."/>
            <person name="Schatz M."/>
            <person name="Zhao Q."/>
            <person name="Wortman J.R."/>
            <person name="Bidwell S.L."/>
            <person name="Alsmark U.C.M."/>
            <person name="Besteiro S."/>
            <person name="Sicheritz-Ponten T."/>
            <person name="Noel C.J."/>
            <person name="Dacks J.B."/>
            <person name="Foster P.G."/>
            <person name="Simillion C."/>
            <person name="Van de Peer Y."/>
            <person name="Miranda-Saavedra D."/>
            <person name="Barton G.J."/>
            <person name="Westrop G.D."/>
            <person name="Mueller S."/>
            <person name="Dessi D."/>
            <person name="Fiori P.L."/>
            <person name="Ren Q."/>
            <person name="Paulsen I."/>
            <person name="Zhang H."/>
            <person name="Bastida-Corcuera F.D."/>
            <person name="Simoes-Barbosa A."/>
            <person name="Brown M.T."/>
            <person name="Hayes R.D."/>
            <person name="Mukherjee M."/>
            <person name="Okumura C.Y."/>
            <person name="Schneider R."/>
            <person name="Smith A.J."/>
            <person name="Vanacova S."/>
            <person name="Villalvazo M."/>
            <person name="Haas B.J."/>
            <person name="Pertea M."/>
            <person name="Feldblyum T.V."/>
            <person name="Utterback T.R."/>
            <person name="Shu C.L."/>
            <person name="Osoegawa K."/>
            <person name="de Jong P.J."/>
            <person name="Hrdy I."/>
            <person name="Horvathova L."/>
            <person name="Zubacova Z."/>
            <person name="Dolezal P."/>
            <person name="Malik S.B."/>
            <person name="Logsdon J.M. Jr."/>
            <person name="Henze K."/>
            <person name="Gupta A."/>
            <person name="Wang C.C."/>
            <person name="Dunne R.L."/>
            <person name="Upcroft J.A."/>
            <person name="Upcroft P."/>
            <person name="White O."/>
            <person name="Salzberg S.L."/>
            <person name="Tang P."/>
            <person name="Chiu C.-H."/>
            <person name="Lee Y.-S."/>
            <person name="Embley T.M."/>
            <person name="Coombs G.H."/>
            <person name="Mottram J.C."/>
            <person name="Tachezy J."/>
            <person name="Fraser-Liggett C.M."/>
            <person name="Johnson P.J."/>
        </authorList>
    </citation>
    <scope>NUCLEOTIDE SEQUENCE [LARGE SCALE GENOMIC DNA]</scope>
    <source>
        <strain evidence="2">G3</strain>
    </source>
</reference>
<gene>
    <name evidence="2" type="ORF">TVAG_069750</name>
</gene>
<dbReference type="EMBL" id="DS113478">
    <property type="protein sequence ID" value="EAY04327.1"/>
    <property type="molecule type" value="Genomic_DNA"/>
</dbReference>
<dbReference type="PANTHER" id="PTHR10662:SF22">
    <property type="entry name" value="NUCLEAR RNA EXPORT FACTOR 1"/>
    <property type="match status" value="1"/>
</dbReference>